<organism evidence="1">
    <name type="scientific">Rhizophora mucronata</name>
    <name type="common">Asiatic mangrove</name>
    <dbReference type="NCBI Taxonomy" id="61149"/>
    <lineage>
        <taxon>Eukaryota</taxon>
        <taxon>Viridiplantae</taxon>
        <taxon>Streptophyta</taxon>
        <taxon>Embryophyta</taxon>
        <taxon>Tracheophyta</taxon>
        <taxon>Spermatophyta</taxon>
        <taxon>Magnoliopsida</taxon>
        <taxon>eudicotyledons</taxon>
        <taxon>Gunneridae</taxon>
        <taxon>Pentapetalae</taxon>
        <taxon>rosids</taxon>
        <taxon>fabids</taxon>
        <taxon>Malpighiales</taxon>
        <taxon>Rhizophoraceae</taxon>
        <taxon>Rhizophora</taxon>
    </lineage>
</organism>
<name>A0A2P2QHR4_RHIMU</name>
<evidence type="ECO:0000313" key="1">
    <source>
        <dbReference type="EMBL" id="MBX66496.1"/>
    </source>
</evidence>
<reference evidence="1" key="1">
    <citation type="submission" date="2018-02" db="EMBL/GenBank/DDBJ databases">
        <title>Rhizophora mucronata_Transcriptome.</title>
        <authorList>
            <person name="Meera S.P."/>
            <person name="Sreeshan A."/>
            <person name="Augustine A."/>
        </authorList>
    </citation>
    <scope>NUCLEOTIDE SEQUENCE</scope>
    <source>
        <tissue evidence="1">Leaf</tissue>
    </source>
</reference>
<protein>
    <submittedName>
        <fullName evidence="1">Uncharacterized protein</fullName>
    </submittedName>
</protein>
<dbReference type="EMBL" id="GGEC01086012">
    <property type="protein sequence ID" value="MBX66496.1"/>
    <property type="molecule type" value="Transcribed_RNA"/>
</dbReference>
<accession>A0A2P2QHR4</accession>
<sequence length="15" mass="1745">MKYTNFLSVKVDSRG</sequence>
<proteinExistence type="predicted"/>